<feature type="chain" id="PRO_5002858499" description="PRC-barrel domain-containing protein" evidence="1">
    <location>
        <begin position="28"/>
        <end position="185"/>
    </location>
</feature>
<dbReference type="HOGENOM" id="CLU_125369_0_0_3"/>
<dbReference type="RefSeq" id="WP_012597824.1">
    <property type="nucleotide sequence ID" value="NC_011729.1"/>
</dbReference>
<dbReference type="EMBL" id="CP001291">
    <property type="protein sequence ID" value="ACK68874.1"/>
    <property type="molecule type" value="Genomic_DNA"/>
</dbReference>
<keyword evidence="1" id="KW-0732">Signal</keyword>
<organism evidence="2 3">
    <name type="scientific">Gloeothece citriformis (strain PCC 7424)</name>
    <name type="common">Cyanothece sp. (strain PCC 7424)</name>
    <dbReference type="NCBI Taxonomy" id="65393"/>
    <lineage>
        <taxon>Bacteria</taxon>
        <taxon>Bacillati</taxon>
        <taxon>Cyanobacteriota</taxon>
        <taxon>Cyanophyceae</taxon>
        <taxon>Oscillatoriophycideae</taxon>
        <taxon>Chroococcales</taxon>
        <taxon>Aphanothecaceae</taxon>
        <taxon>Gloeothece</taxon>
        <taxon>Gloeothece citriformis</taxon>
    </lineage>
</organism>
<dbReference type="KEGG" id="cyc:PCC7424_0408"/>
<evidence type="ECO:0008006" key="4">
    <source>
        <dbReference type="Google" id="ProtNLM"/>
    </source>
</evidence>
<evidence type="ECO:0000313" key="2">
    <source>
        <dbReference type="EMBL" id="ACK68874.1"/>
    </source>
</evidence>
<reference evidence="3" key="1">
    <citation type="journal article" date="2011" name="MBio">
        <title>Novel metabolic attributes of the genus Cyanothece, comprising a group of unicellular nitrogen-fixing Cyanobacteria.</title>
        <authorList>
            <person name="Bandyopadhyay A."/>
            <person name="Elvitigala T."/>
            <person name="Welsh E."/>
            <person name="Stockel J."/>
            <person name="Liberton M."/>
            <person name="Min H."/>
            <person name="Sherman L.A."/>
            <person name="Pakrasi H.B."/>
        </authorList>
    </citation>
    <scope>NUCLEOTIDE SEQUENCE [LARGE SCALE GENOMIC DNA]</scope>
    <source>
        <strain evidence="3">PCC 7424</strain>
    </source>
</reference>
<dbReference type="Proteomes" id="UP000002384">
    <property type="component" value="Chromosome"/>
</dbReference>
<accession>B7KC51</accession>
<gene>
    <name evidence="2" type="ordered locus">PCC7424_0408</name>
</gene>
<protein>
    <recommendedName>
        <fullName evidence="4">PRC-barrel domain-containing protein</fullName>
    </recommendedName>
</protein>
<keyword evidence="3" id="KW-1185">Reference proteome</keyword>
<dbReference type="eggNOG" id="ENOG5033RV5">
    <property type="taxonomic scope" value="Bacteria"/>
</dbReference>
<name>B7KC51_GLOC7</name>
<feature type="signal peptide" evidence="1">
    <location>
        <begin position="1"/>
        <end position="27"/>
    </location>
</feature>
<evidence type="ECO:0000313" key="3">
    <source>
        <dbReference type="Proteomes" id="UP000002384"/>
    </source>
</evidence>
<evidence type="ECO:0000256" key="1">
    <source>
        <dbReference type="SAM" id="SignalP"/>
    </source>
</evidence>
<dbReference type="OrthoDB" id="423383at2"/>
<proteinExistence type="predicted"/>
<sequence>MNNISRTFAGAAALLSLAVFCPNPANAEPTEQLISQLRGHETYQGAGDIAASDIYIGRVRGISGDVISIELIDPIVVEGKEYRTINTKATGTVARRVLAKSDYNNNSIGYPIPGDDVGVAYQDGQWVIVGRYQPYWVTRLDLKEVPVVERSAFEWDPKPFGLPPLQQRTVVIEREPAAAPVRGMW</sequence>
<dbReference type="AlphaFoldDB" id="B7KC51"/>